<feature type="compositionally biased region" description="Basic and acidic residues" evidence="1">
    <location>
        <begin position="46"/>
        <end position="55"/>
    </location>
</feature>
<evidence type="ECO:0000313" key="3">
    <source>
        <dbReference type="Proteomes" id="UP001293254"/>
    </source>
</evidence>
<feature type="region of interest" description="Disordered" evidence="1">
    <location>
        <begin position="1"/>
        <end position="80"/>
    </location>
</feature>
<name>A0AAE2D0X7_9LAMI</name>
<evidence type="ECO:0000256" key="1">
    <source>
        <dbReference type="SAM" id="MobiDB-lite"/>
    </source>
</evidence>
<evidence type="ECO:0000313" key="2">
    <source>
        <dbReference type="EMBL" id="KAK4441768.1"/>
    </source>
</evidence>
<accession>A0AAE2D0X7</accession>
<comment type="caution">
    <text evidence="2">The sequence shown here is derived from an EMBL/GenBank/DDBJ whole genome shotgun (WGS) entry which is preliminary data.</text>
</comment>
<protein>
    <submittedName>
        <fullName evidence="2">Uncharacterized protein</fullName>
    </submittedName>
</protein>
<dbReference type="AlphaFoldDB" id="A0AAE2D0X7"/>
<gene>
    <name evidence="2" type="ORF">Salat_0511700</name>
</gene>
<reference evidence="2" key="2">
    <citation type="journal article" date="2024" name="Plant">
        <title>Genomic evolution and insights into agronomic trait innovations of Sesamum species.</title>
        <authorList>
            <person name="Miao H."/>
            <person name="Wang L."/>
            <person name="Qu L."/>
            <person name="Liu H."/>
            <person name="Sun Y."/>
            <person name="Le M."/>
            <person name="Wang Q."/>
            <person name="Wei S."/>
            <person name="Zheng Y."/>
            <person name="Lin W."/>
            <person name="Duan Y."/>
            <person name="Cao H."/>
            <person name="Xiong S."/>
            <person name="Wang X."/>
            <person name="Wei L."/>
            <person name="Li C."/>
            <person name="Ma Q."/>
            <person name="Ju M."/>
            <person name="Zhao R."/>
            <person name="Li G."/>
            <person name="Mu C."/>
            <person name="Tian Q."/>
            <person name="Mei H."/>
            <person name="Zhang T."/>
            <person name="Gao T."/>
            <person name="Zhang H."/>
        </authorList>
    </citation>
    <scope>NUCLEOTIDE SEQUENCE</scope>
    <source>
        <strain evidence="2">3651</strain>
    </source>
</reference>
<proteinExistence type="predicted"/>
<organism evidence="2 3">
    <name type="scientific">Sesamum alatum</name>
    <dbReference type="NCBI Taxonomy" id="300844"/>
    <lineage>
        <taxon>Eukaryota</taxon>
        <taxon>Viridiplantae</taxon>
        <taxon>Streptophyta</taxon>
        <taxon>Embryophyta</taxon>
        <taxon>Tracheophyta</taxon>
        <taxon>Spermatophyta</taxon>
        <taxon>Magnoliopsida</taxon>
        <taxon>eudicotyledons</taxon>
        <taxon>Gunneridae</taxon>
        <taxon>Pentapetalae</taxon>
        <taxon>asterids</taxon>
        <taxon>lamiids</taxon>
        <taxon>Lamiales</taxon>
        <taxon>Pedaliaceae</taxon>
        <taxon>Sesamum</taxon>
    </lineage>
</organism>
<dbReference type="EMBL" id="JACGWO010000001">
    <property type="protein sequence ID" value="KAK4441768.1"/>
    <property type="molecule type" value="Genomic_DNA"/>
</dbReference>
<sequence length="162" mass="18625">MFTRNTATGAWGRSATHGPRSSQGEHGGIDEMQVENDHSIQVGSRRFRDEYKDTTYSESMPSVPLNEPSIPVNEPFNGRRGKRHVNELQMKKMDTMDKVQESLQGKIERTGPIATEAIERCVEELSKFENLHVQIFTTALERFHSHTTRTMFLKLTENNKFR</sequence>
<dbReference type="Proteomes" id="UP001293254">
    <property type="component" value="Unassembled WGS sequence"/>
</dbReference>
<keyword evidence="3" id="KW-1185">Reference proteome</keyword>
<reference evidence="2" key="1">
    <citation type="submission" date="2020-06" db="EMBL/GenBank/DDBJ databases">
        <authorList>
            <person name="Li T."/>
            <person name="Hu X."/>
            <person name="Zhang T."/>
            <person name="Song X."/>
            <person name="Zhang H."/>
            <person name="Dai N."/>
            <person name="Sheng W."/>
            <person name="Hou X."/>
            <person name="Wei L."/>
        </authorList>
    </citation>
    <scope>NUCLEOTIDE SEQUENCE</scope>
    <source>
        <strain evidence="2">3651</strain>
        <tissue evidence="2">Leaf</tissue>
    </source>
</reference>